<proteinExistence type="predicted"/>
<name>U3AX50_9VIBR</name>
<dbReference type="RefSeq" id="WP_021711533.1">
    <property type="nucleotide sequence ID" value="NZ_BAOB01000029.1"/>
</dbReference>
<keyword evidence="2" id="KW-1185">Reference proteome</keyword>
<comment type="caution">
    <text evidence="1">The sequence shown here is derived from an EMBL/GenBank/DDBJ whole genome shotgun (WGS) entry which is preliminary data.</text>
</comment>
<evidence type="ECO:0000313" key="2">
    <source>
        <dbReference type="Proteomes" id="UP000016567"/>
    </source>
</evidence>
<evidence type="ECO:0000313" key="1">
    <source>
        <dbReference type="EMBL" id="GAD77797.1"/>
    </source>
</evidence>
<gene>
    <name evidence="1" type="ORF">VAZ01S_093_00020</name>
</gene>
<sequence>MNRYWNILSIKNRHKVKQDVQKLHHLNNFASIAIALVLRSGKSAWISSSPKVALHTEVTGLSRGDLLLSPSFINGKDTTQADDVIEIDEIQKNINHILEGNGIYRCYNII</sequence>
<dbReference type="STRING" id="1219077.VAZ01S_093_00020"/>
<accession>U3AX50</accession>
<dbReference type="Proteomes" id="UP000016567">
    <property type="component" value="Unassembled WGS sequence"/>
</dbReference>
<protein>
    <submittedName>
        <fullName evidence="1">Uncharacterized protein</fullName>
    </submittedName>
</protein>
<organism evidence="1 2">
    <name type="scientific">Vibrio azureus NBRC 104587</name>
    <dbReference type="NCBI Taxonomy" id="1219077"/>
    <lineage>
        <taxon>Bacteria</taxon>
        <taxon>Pseudomonadati</taxon>
        <taxon>Pseudomonadota</taxon>
        <taxon>Gammaproteobacteria</taxon>
        <taxon>Vibrionales</taxon>
        <taxon>Vibrionaceae</taxon>
        <taxon>Vibrio</taxon>
    </lineage>
</organism>
<dbReference type="AlphaFoldDB" id="U3AX50"/>
<reference evidence="1 2" key="1">
    <citation type="submission" date="2013-09" db="EMBL/GenBank/DDBJ databases">
        <title>Whole genome shotgun sequence of Vibrio azureus NBRC 104587.</title>
        <authorList>
            <person name="Isaki S."/>
            <person name="Hosoyama A."/>
            <person name="Numata M."/>
            <person name="Hashimoto M."/>
            <person name="Hosoyama Y."/>
            <person name="Tsuchikane K."/>
            <person name="Noguchi M."/>
            <person name="Hirakata S."/>
            <person name="Ichikawa N."/>
            <person name="Ohji S."/>
            <person name="Yamazoe A."/>
            <person name="Fujita N."/>
        </authorList>
    </citation>
    <scope>NUCLEOTIDE SEQUENCE [LARGE SCALE GENOMIC DNA]</scope>
    <source>
        <strain evidence="1 2">NBRC 104587</strain>
    </source>
</reference>
<dbReference type="EMBL" id="BATL01000093">
    <property type="protein sequence ID" value="GAD77797.1"/>
    <property type="molecule type" value="Genomic_DNA"/>
</dbReference>